<feature type="transmembrane region" description="Helical" evidence="1">
    <location>
        <begin position="12"/>
        <end position="30"/>
    </location>
</feature>
<sequence>MWHARRRLNLSLSTILYTNYAVVVAGLFWGQRATAGSEQQVEDPIRIKAHGC</sequence>
<keyword evidence="3" id="KW-1185">Reference proteome</keyword>
<accession>A0A318YDT5</accession>
<protein>
    <submittedName>
        <fullName evidence="2">Uncharacterized protein</fullName>
    </submittedName>
</protein>
<dbReference type="EMBL" id="KZ821467">
    <property type="protein sequence ID" value="PYH32516.1"/>
    <property type="molecule type" value="Genomic_DNA"/>
</dbReference>
<dbReference type="Proteomes" id="UP000247647">
    <property type="component" value="Unassembled WGS sequence"/>
</dbReference>
<dbReference type="RefSeq" id="XP_025477994.1">
    <property type="nucleotide sequence ID" value="XM_025623708.1"/>
</dbReference>
<name>A0A318YDT5_ASPNB</name>
<evidence type="ECO:0000313" key="3">
    <source>
        <dbReference type="Proteomes" id="UP000247647"/>
    </source>
</evidence>
<dbReference type="GeneID" id="37126164"/>
<dbReference type="AlphaFoldDB" id="A0A318YDT5"/>
<reference evidence="2" key="1">
    <citation type="submission" date="2016-12" db="EMBL/GenBank/DDBJ databases">
        <title>The genomes of Aspergillus section Nigri reveals drivers in fungal speciation.</title>
        <authorList>
            <consortium name="DOE Joint Genome Institute"/>
            <person name="Vesth T.C."/>
            <person name="Nybo J."/>
            <person name="Theobald S."/>
            <person name="Brandl J."/>
            <person name="Frisvad J.C."/>
            <person name="Nielsen K.F."/>
            <person name="Lyhne E.K."/>
            <person name="Kogle M.E."/>
            <person name="Kuo A."/>
            <person name="Riley R."/>
            <person name="Clum A."/>
            <person name="Nolan M."/>
            <person name="Lipzen A."/>
            <person name="Salamov A."/>
            <person name="Henrissat B."/>
            <person name="Wiebenga A."/>
            <person name="De Vries R.P."/>
            <person name="Grigoriev I.V."/>
            <person name="Mortensen U.H."/>
            <person name="Andersen M.R."/>
            <person name="Baker S.E."/>
        </authorList>
    </citation>
    <scope>NUCLEOTIDE SEQUENCE [LARGE SCALE GENOMIC DNA]</scope>
    <source>
        <strain evidence="2">CBS 115656</strain>
    </source>
</reference>
<keyword evidence="1" id="KW-1133">Transmembrane helix</keyword>
<evidence type="ECO:0000256" key="1">
    <source>
        <dbReference type="SAM" id="Phobius"/>
    </source>
</evidence>
<dbReference type="OrthoDB" id="10387888at2759"/>
<keyword evidence="1" id="KW-0472">Membrane</keyword>
<evidence type="ECO:0000313" key="2">
    <source>
        <dbReference type="EMBL" id="PYH32516.1"/>
    </source>
</evidence>
<keyword evidence="1" id="KW-0812">Transmembrane</keyword>
<proteinExistence type="predicted"/>
<gene>
    <name evidence="2" type="ORF">BO87DRAFT_378022</name>
</gene>
<organism evidence="2 3">
    <name type="scientific">Aspergillus neoniger (strain CBS 115656)</name>
    <dbReference type="NCBI Taxonomy" id="1448310"/>
    <lineage>
        <taxon>Eukaryota</taxon>
        <taxon>Fungi</taxon>
        <taxon>Dikarya</taxon>
        <taxon>Ascomycota</taxon>
        <taxon>Pezizomycotina</taxon>
        <taxon>Eurotiomycetes</taxon>
        <taxon>Eurotiomycetidae</taxon>
        <taxon>Eurotiales</taxon>
        <taxon>Aspergillaceae</taxon>
        <taxon>Aspergillus</taxon>
        <taxon>Aspergillus subgen. Circumdati</taxon>
    </lineage>
</organism>